<sequence length="64" mass="7481">MPKYQTIVIEYDDEQPPFRSFGQKVAGMQIVSMSLNNALEENTQLEAKVEQLEEQIKEWEYDNG</sequence>
<dbReference type="RefSeq" id="WP_112136361.1">
    <property type="nucleotide sequence ID" value="NZ_CP016181.1"/>
</dbReference>
<feature type="coiled-coil region" evidence="1">
    <location>
        <begin position="35"/>
        <end position="62"/>
    </location>
</feature>
<dbReference type="AlphaFoldDB" id="A0A2Z4PQW1"/>
<proteinExistence type="predicted"/>
<dbReference type="EMBL" id="CP016181">
    <property type="protein sequence ID" value="AWX99538.1"/>
    <property type="molecule type" value="Genomic_DNA"/>
</dbReference>
<keyword evidence="1" id="KW-0175">Coiled coil</keyword>
<evidence type="ECO:0000256" key="1">
    <source>
        <dbReference type="SAM" id="Coils"/>
    </source>
</evidence>
<dbReference type="Proteomes" id="UP000249898">
    <property type="component" value="Chromosome"/>
</dbReference>
<dbReference type="OrthoDB" id="9931877at2"/>
<name>A0A2Z4PQW1_9GAMM</name>
<reference evidence="2 3" key="1">
    <citation type="submission" date="2016-06" db="EMBL/GenBank/DDBJ databases">
        <title>The sequenced genome of the ice-adhering bacterium Marinomonas primoryensis, from Antarctica.</title>
        <authorList>
            <person name="Graham L."/>
            <person name="Vance T.D.R."/>
            <person name="Davies P.L."/>
        </authorList>
    </citation>
    <scope>NUCLEOTIDE SEQUENCE [LARGE SCALE GENOMIC DNA]</scope>
    <source>
        <strain evidence="2 3">AceL</strain>
    </source>
</reference>
<evidence type="ECO:0000313" key="3">
    <source>
        <dbReference type="Proteomes" id="UP000249898"/>
    </source>
</evidence>
<evidence type="ECO:0000313" key="2">
    <source>
        <dbReference type="EMBL" id="AWX99538.1"/>
    </source>
</evidence>
<gene>
    <name evidence="2" type="ORF">A8139_05665</name>
</gene>
<protein>
    <submittedName>
        <fullName evidence="2">Uncharacterized protein</fullName>
    </submittedName>
</protein>
<accession>A0A2Z4PQW1</accession>
<organism evidence="2 3">
    <name type="scientific">Marinomonas primoryensis</name>
    <dbReference type="NCBI Taxonomy" id="178399"/>
    <lineage>
        <taxon>Bacteria</taxon>
        <taxon>Pseudomonadati</taxon>
        <taxon>Pseudomonadota</taxon>
        <taxon>Gammaproteobacteria</taxon>
        <taxon>Oceanospirillales</taxon>
        <taxon>Oceanospirillaceae</taxon>
        <taxon>Marinomonas</taxon>
    </lineage>
</organism>